<evidence type="ECO:0008006" key="4">
    <source>
        <dbReference type="Google" id="ProtNLM"/>
    </source>
</evidence>
<comment type="caution">
    <text evidence="2">The sequence shown here is derived from an EMBL/GenBank/DDBJ whole genome shotgun (WGS) entry which is preliminary data.</text>
</comment>
<evidence type="ECO:0000256" key="1">
    <source>
        <dbReference type="SAM" id="SignalP"/>
    </source>
</evidence>
<dbReference type="PANTHER" id="PTHR37979:SF1">
    <property type="entry name" value="PROTEIN HER-1"/>
    <property type="match status" value="1"/>
</dbReference>
<evidence type="ECO:0000313" key="2">
    <source>
        <dbReference type="EMBL" id="EYB92973.1"/>
    </source>
</evidence>
<evidence type="ECO:0000313" key="3">
    <source>
        <dbReference type="Proteomes" id="UP000024635"/>
    </source>
</evidence>
<dbReference type="PANTHER" id="PTHR37979">
    <property type="entry name" value="PROTEIN HER-1"/>
    <property type="match status" value="1"/>
</dbReference>
<dbReference type="InterPro" id="IPR043108">
    <property type="entry name" value="Her-1_C"/>
</dbReference>
<dbReference type="SUPFAM" id="SSF110014">
    <property type="entry name" value="Her-1"/>
    <property type="match status" value="1"/>
</dbReference>
<organism evidence="2 3">
    <name type="scientific">Ancylostoma ceylanicum</name>
    <dbReference type="NCBI Taxonomy" id="53326"/>
    <lineage>
        <taxon>Eukaryota</taxon>
        <taxon>Metazoa</taxon>
        <taxon>Ecdysozoa</taxon>
        <taxon>Nematoda</taxon>
        <taxon>Chromadorea</taxon>
        <taxon>Rhabditida</taxon>
        <taxon>Rhabditina</taxon>
        <taxon>Rhabditomorpha</taxon>
        <taxon>Strongyloidea</taxon>
        <taxon>Ancylostomatidae</taxon>
        <taxon>Ancylostomatinae</taxon>
        <taxon>Ancylostoma</taxon>
    </lineage>
</organism>
<name>A0A016SQJ4_9BILA</name>
<reference evidence="3" key="1">
    <citation type="journal article" date="2015" name="Nat. Genet.">
        <title>The genome and transcriptome of the zoonotic hookworm Ancylostoma ceylanicum identify infection-specific gene families.</title>
        <authorList>
            <person name="Schwarz E.M."/>
            <person name="Hu Y."/>
            <person name="Antoshechkin I."/>
            <person name="Miller M.M."/>
            <person name="Sternberg P.W."/>
            <person name="Aroian R.V."/>
        </authorList>
    </citation>
    <scope>NUCLEOTIDE SEQUENCE</scope>
    <source>
        <strain evidence="3">HY135</strain>
    </source>
</reference>
<feature type="chain" id="PRO_5001487046" description="Domain of unknown function DB domain-containing protein" evidence="1">
    <location>
        <begin position="23"/>
        <end position="182"/>
    </location>
</feature>
<dbReference type="InterPro" id="IPR015313">
    <property type="entry name" value="Her-1"/>
</dbReference>
<dbReference type="Pfam" id="PF09232">
    <property type="entry name" value="Caenor_Her-1"/>
    <property type="match status" value="1"/>
</dbReference>
<accession>A0A016SQJ4</accession>
<keyword evidence="3" id="KW-1185">Reference proteome</keyword>
<dbReference type="STRING" id="53326.A0A016SQJ4"/>
<dbReference type="OrthoDB" id="5844092at2759"/>
<feature type="signal peptide" evidence="1">
    <location>
        <begin position="1"/>
        <end position="22"/>
    </location>
</feature>
<proteinExistence type="predicted"/>
<dbReference type="Proteomes" id="UP000024635">
    <property type="component" value="Unassembled WGS sequence"/>
</dbReference>
<protein>
    <recommendedName>
        <fullName evidence="4">Domain of unknown function DB domain-containing protein</fullName>
    </recommendedName>
</protein>
<dbReference type="EMBL" id="JARK01001524">
    <property type="protein sequence ID" value="EYB92973.1"/>
    <property type="molecule type" value="Genomic_DNA"/>
</dbReference>
<gene>
    <name evidence="2" type="primary">Acey_s0188.g1166</name>
    <name evidence="2" type="synonym">Acey-her-1</name>
    <name evidence="2" type="ORF">Y032_0188g1166</name>
</gene>
<dbReference type="AlphaFoldDB" id="A0A016SQJ4"/>
<keyword evidence="1" id="KW-0732">Signal</keyword>
<dbReference type="InterPro" id="IPR036341">
    <property type="entry name" value="Her-1_sf"/>
</dbReference>
<dbReference type="Gene3D" id="1.10.150.360">
    <property type="match status" value="1"/>
</dbReference>
<sequence length="182" mass="20450">MTYPHPAHTLFGTIIIASVVVADVKIDSRQISSRCCPHSTRRCCEEVIETRQPLNCSMPLHELIASSNCIQKEMFGKKSLELARIEDVECCRVFSNESKDADGTCVATCVRALRSPSLRSIDTLKSIKSCRSDNKDYTCFRRCQSFLRSRNSTTESFPYLAVCDLADRLEDGVLYVGPKVKE</sequence>
<dbReference type="Gene3D" id="1.10.150.370">
    <property type="entry name" value="Caenorhabditis elegans Her-1, C-terminal domain"/>
    <property type="match status" value="1"/>
</dbReference>